<sequence length="197" mass="21643">MARLRAVPTAPGDGVFFAGPAEFEAWLSEHADTADELWIRFAKKATGIASLDWAGAVEVALCFGWIDGQVRRVDDSWHLQRFTPRRPKSTWAKLNRVKVEKLIAEGRMRPRGLAEVERAKADGRWDAAYDPPSTAAVPADLAAALTAAQARATFDALDSRNRFAVLHRIQRTKTPAGRAKAIERLVNLIASGGKPYP</sequence>
<keyword evidence="2" id="KW-1185">Reference proteome</keyword>
<reference evidence="2" key="1">
    <citation type="journal article" date="2019" name="Int. J. Syst. Evol. Microbiol.">
        <title>The Global Catalogue of Microorganisms (GCM) 10K type strain sequencing project: providing services to taxonomists for standard genome sequencing and annotation.</title>
        <authorList>
            <consortium name="The Broad Institute Genomics Platform"/>
            <consortium name="The Broad Institute Genome Sequencing Center for Infectious Disease"/>
            <person name="Wu L."/>
            <person name="Ma J."/>
        </authorList>
    </citation>
    <scope>NUCLEOTIDE SEQUENCE [LARGE SCALE GENOMIC DNA]</scope>
    <source>
        <strain evidence="2">JCM 10671</strain>
    </source>
</reference>
<organism evidence="1 2">
    <name type="scientific">Sporichthya brevicatena</name>
    <dbReference type="NCBI Taxonomy" id="171442"/>
    <lineage>
        <taxon>Bacteria</taxon>
        <taxon>Bacillati</taxon>
        <taxon>Actinomycetota</taxon>
        <taxon>Actinomycetes</taxon>
        <taxon>Sporichthyales</taxon>
        <taxon>Sporichthyaceae</taxon>
        <taxon>Sporichthya</taxon>
    </lineage>
</organism>
<dbReference type="Pfam" id="PF13376">
    <property type="entry name" value="OmdA"/>
    <property type="match status" value="1"/>
</dbReference>
<dbReference type="EMBL" id="BAAAHE010000007">
    <property type="protein sequence ID" value="GAA0609881.1"/>
    <property type="molecule type" value="Genomic_DNA"/>
</dbReference>
<comment type="caution">
    <text evidence="1">The sequence shown here is derived from an EMBL/GenBank/DDBJ whole genome shotgun (WGS) entry which is preliminary data.</text>
</comment>
<proteinExistence type="predicted"/>
<dbReference type="Proteomes" id="UP001500957">
    <property type="component" value="Unassembled WGS sequence"/>
</dbReference>
<evidence type="ECO:0000313" key="1">
    <source>
        <dbReference type="EMBL" id="GAA0609881.1"/>
    </source>
</evidence>
<name>A0ABP3RGV1_9ACTN</name>
<accession>A0ABP3RGV1</accession>
<gene>
    <name evidence="1" type="ORF">GCM10009547_09950</name>
</gene>
<evidence type="ECO:0000313" key="2">
    <source>
        <dbReference type="Proteomes" id="UP001500957"/>
    </source>
</evidence>
<protein>
    <submittedName>
        <fullName evidence="1">YdeI family protein</fullName>
    </submittedName>
</protein>